<reference evidence="10 11" key="1">
    <citation type="submission" date="2024-10" db="EMBL/GenBank/DDBJ databases">
        <title>Updated reference genomes for cyclostephanoid diatoms.</title>
        <authorList>
            <person name="Roberts W.R."/>
            <person name="Alverson A.J."/>
        </authorList>
    </citation>
    <scope>NUCLEOTIDE SEQUENCE [LARGE SCALE GENOMIC DNA]</scope>
    <source>
        <strain evidence="10 11">AJA010-31</strain>
    </source>
</reference>
<keyword evidence="3" id="KW-0274">FAD</keyword>
<accession>A0ABD3QGT3</accession>
<comment type="catalytic activity">
    <reaction evidence="5">
        <text>(S)-2-hydroxyglutarate + A = 2-oxoglutarate + AH2</text>
        <dbReference type="Rhea" id="RHEA:21252"/>
        <dbReference type="ChEBI" id="CHEBI:13193"/>
        <dbReference type="ChEBI" id="CHEBI:16782"/>
        <dbReference type="ChEBI" id="CHEBI:16810"/>
        <dbReference type="ChEBI" id="CHEBI:17499"/>
        <dbReference type="EC" id="1.1.99.2"/>
    </reaction>
</comment>
<evidence type="ECO:0000256" key="3">
    <source>
        <dbReference type="ARBA" id="ARBA00022827"/>
    </source>
</evidence>
<name>A0ABD3QGT3_9STRA</name>
<dbReference type="SUPFAM" id="SSF51905">
    <property type="entry name" value="FAD/NAD(P)-binding domain"/>
    <property type="match status" value="1"/>
</dbReference>
<dbReference type="AlphaFoldDB" id="A0ABD3QGT3"/>
<evidence type="ECO:0000313" key="10">
    <source>
        <dbReference type="EMBL" id="KAL3799614.1"/>
    </source>
</evidence>
<sequence>MFPTARRHAPQHHIQSAVIGAGVVGLSVARSLACSHNHEVLIIEQNAMGSGISSRNSEVIHAGIYYDKDTMPLKSRLCVDGKKMMYKYCEERDVPYKRCGKLIVASDVEQREVGLPKLIEYAKRNGVDDLKTLSKEDVSAIEPNVVCEGAVLSPSTGIVDSHTLMTSLLGDAEECGATLASHRKVDGGYILPGANGKSGSIVLNVDGSEIQCDNVVVCAGLASDKIAADILSSITKGANEVQQPLPKQYFAKGNYFKLENQKSPFGRLIYPLPDPKGGLGIHATIDLAGSTKFGPDVQWLDHDNIARPDEMIDFSVDAARADLFYDAIRKYWPDLEDGNIVTDYAGIRPKLLHPNFHMTGCKDFVIAGKEAHGVSGLVVLLGIESPGLTSSLEIGEYVAKMLR</sequence>
<dbReference type="InterPro" id="IPR036188">
    <property type="entry name" value="FAD/NAD-bd_sf"/>
</dbReference>
<keyword evidence="11" id="KW-1185">Reference proteome</keyword>
<dbReference type="InterPro" id="IPR006076">
    <property type="entry name" value="FAD-dep_OxRdtase"/>
</dbReference>
<evidence type="ECO:0000256" key="1">
    <source>
        <dbReference type="ARBA" id="ARBA00001974"/>
    </source>
</evidence>
<evidence type="ECO:0000256" key="2">
    <source>
        <dbReference type="ARBA" id="ARBA00022630"/>
    </source>
</evidence>
<feature type="domain" description="FAD dependent oxidoreductase" evidence="9">
    <location>
        <begin position="17"/>
        <end position="401"/>
    </location>
</feature>
<dbReference type="EMBL" id="JALLPJ020000180">
    <property type="protein sequence ID" value="KAL3799614.1"/>
    <property type="molecule type" value="Genomic_DNA"/>
</dbReference>
<dbReference type="Gene3D" id="3.30.9.10">
    <property type="entry name" value="D-Amino Acid Oxidase, subunit A, domain 2"/>
    <property type="match status" value="1"/>
</dbReference>
<dbReference type="Gene3D" id="3.50.50.60">
    <property type="entry name" value="FAD/NAD(P)-binding domain"/>
    <property type="match status" value="1"/>
</dbReference>
<evidence type="ECO:0000256" key="8">
    <source>
        <dbReference type="ARBA" id="ARBA00041137"/>
    </source>
</evidence>
<dbReference type="GO" id="GO:0047545">
    <property type="term" value="F:(S)-2-hydroxyglutarate dehydrogenase activity"/>
    <property type="evidence" value="ECO:0007669"/>
    <property type="project" value="UniProtKB-EC"/>
</dbReference>
<dbReference type="PANTHER" id="PTHR43104">
    <property type="entry name" value="L-2-HYDROXYGLUTARATE DEHYDROGENASE, MITOCHONDRIAL"/>
    <property type="match status" value="1"/>
</dbReference>
<dbReference type="PANTHER" id="PTHR43104:SF4">
    <property type="entry name" value="L-2-HYDROXYGLUTARATE DEHYDROGENASE, MITOCHONDRIAL"/>
    <property type="match status" value="1"/>
</dbReference>
<dbReference type="Proteomes" id="UP001530400">
    <property type="component" value="Unassembled WGS sequence"/>
</dbReference>
<proteinExistence type="inferred from homology"/>
<gene>
    <name evidence="10" type="ORF">ACHAWO_008930</name>
</gene>
<organism evidence="10 11">
    <name type="scientific">Cyclotella atomus</name>
    <dbReference type="NCBI Taxonomy" id="382360"/>
    <lineage>
        <taxon>Eukaryota</taxon>
        <taxon>Sar</taxon>
        <taxon>Stramenopiles</taxon>
        <taxon>Ochrophyta</taxon>
        <taxon>Bacillariophyta</taxon>
        <taxon>Coscinodiscophyceae</taxon>
        <taxon>Thalassiosirophycidae</taxon>
        <taxon>Stephanodiscales</taxon>
        <taxon>Stephanodiscaceae</taxon>
        <taxon>Cyclotella</taxon>
    </lineage>
</organism>
<comment type="caution">
    <text evidence="10">The sequence shown here is derived from an EMBL/GenBank/DDBJ whole genome shotgun (WGS) entry which is preliminary data.</text>
</comment>
<evidence type="ECO:0000256" key="7">
    <source>
        <dbReference type="ARBA" id="ARBA00038878"/>
    </source>
</evidence>
<evidence type="ECO:0000256" key="5">
    <source>
        <dbReference type="ARBA" id="ARBA00036066"/>
    </source>
</evidence>
<dbReference type="EC" id="1.1.99.2" evidence="7"/>
<dbReference type="Pfam" id="PF01266">
    <property type="entry name" value="DAO"/>
    <property type="match status" value="1"/>
</dbReference>
<protein>
    <recommendedName>
        <fullName evidence="8">L-2-hydroxyglutarate dehydrogenase, mitochondrial</fullName>
        <ecNumber evidence="7">1.1.99.2</ecNumber>
    </recommendedName>
</protein>
<evidence type="ECO:0000259" key="9">
    <source>
        <dbReference type="Pfam" id="PF01266"/>
    </source>
</evidence>
<comment type="similarity">
    <text evidence="6">Belongs to the L2HGDH family.</text>
</comment>
<evidence type="ECO:0000256" key="4">
    <source>
        <dbReference type="ARBA" id="ARBA00023002"/>
    </source>
</evidence>
<keyword evidence="4" id="KW-0560">Oxidoreductase</keyword>
<evidence type="ECO:0000313" key="11">
    <source>
        <dbReference type="Proteomes" id="UP001530400"/>
    </source>
</evidence>
<comment type="cofactor">
    <cofactor evidence="1">
        <name>FAD</name>
        <dbReference type="ChEBI" id="CHEBI:57692"/>
    </cofactor>
</comment>
<keyword evidence="2" id="KW-0285">Flavoprotein</keyword>
<evidence type="ECO:0000256" key="6">
    <source>
        <dbReference type="ARBA" id="ARBA00037941"/>
    </source>
</evidence>